<reference evidence="2 3" key="1">
    <citation type="journal article" date="2015" name="Biotechnol. Biofuels">
        <title>Enhanced degradation of softwood versus hardwood by the white-rot fungus Pycnoporus coccineus.</title>
        <authorList>
            <person name="Couturier M."/>
            <person name="Navarro D."/>
            <person name="Chevret D."/>
            <person name="Henrissat B."/>
            <person name="Piumi F."/>
            <person name="Ruiz-Duenas F.J."/>
            <person name="Martinez A.T."/>
            <person name="Grigoriev I.V."/>
            <person name="Riley R."/>
            <person name="Lipzen A."/>
            <person name="Berrin J.G."/>
            <person name="Master E.R."/>
            <person name="Rosso M.N."/>
        </authorList>
    </citation>
    <scope>NUCLEOTIDE SEQUENCE [LARGE SCALE GENOMIC DNA]</scope>
    <source>
        <strain evidence="2 3">BRFM310</strain>
    </source>
</reference>
<feature type="compositionally biased region" description="Basic and acidic residues" evidence="1">
    <location>
        <begin position="142"/>
        <end position="152"/>
    </location>
</feature>
<evidence type="ECO:0000256" key="1">
    <source>
        <dbReference type="SAM" id="MobiDB-lite"/>
    </source>
</evidence>
<name>A0A1Y2IMI9_TRAC3</name>
<dbReference type="Proteomes" id="UP000193067">
    <property type="component" value="Unassembled WGS sequence"/>
</dbReference>
<keyword evidence="3" id="KW-1185">Reference proteome</keyword>
<organism evidence="2 3">
    <name type="scientific">Trametes coccinea (strain BRFM310)</name>
    <name type="common">Pycnoporus coccineus</name>
    <dbReference type="NCBI Taxonomy" id="1353009"/>
    <lineage>
        <taxon>Eukaryota</taxon>
        <taxon>Fungi</taxon>
        <taxon>Dikarya</taxon>
        <taxon>Basidiomycota</taxon>
        <taxon>Agaricomycotina</taxon>
        <taxon>Agaricomycetes</taxon>
        <taxon>Polyporales</taxon>
        <taxon>Polyporaceae</taxon>
        <taxon>Trametes</taxon>
    </lineage>
</organism>
<evidence type="ECO:0000313" key="3">
    <source>
        <dbReference type="Proteomes" id="UP000193067"/>
    </source>
</evidence>
<accession>A0A1Y2IMI9</accession>
<feature type="compositionally biased region" description="Basic residues" evidence="1">
    <location>
        <begin position="239"/>
        <end position="257"/>
    </location>
</feature>
<proteinExistence type="predicted"/>
<dbReference type="AlphaFoldDB" id="A0A1Y2IMI9"/>
<protein>
    <submittedName>
        <fullName evidence="2">Uncharacterized protein</fullName>
    </submittedName>
</protein>
<feature type="region of interest" description="Disordered" evidence="1">
    <location>
        <begin position="330"/>
        <end position="374"/>
    </location>
</feature>
<evidence type="ECO:0000313" key="2">
    <source>
        <dbReference type="EMBL" id="OSD01854.1"/>
    </source>
</evidence>
<feature type="compositionally biased region" description="Basic and acidic residues" evidence="1">
    <location>
        <begin position="332"/>
        <end position="354"/>
    </location>
</feature>
<sequence>MRPAPGRLSGGLWAHCSKSQLQSTQFQRWHGAIAHRRPGSRDENGGTKTAPYVCCVMVVAVVSSTQGGLPALCGRVILRITGESHVDSCHGGEPARCSRSMRRCPGGGLSVEAPGGECHAAAIRANRARGMCDGASLVTQLEHPRRRDDIPNESRTAGAPDPFQIADKADIAQTGRVVKPSPQPPNARPNSTTRQGGKPTRSPARQPRRLERKQMASTYIERAHPQFVAPGDYATSDHTHRHTRGGGRAHRGRHRRPQATPEGVFTACLAWGDLSLPVGPLGRGRPRTLPACTRSEAISTCEASPAFPRTSCLMRIGAENEPDVDVAVEAPGRPEEGARERSIRTGVRSAEKAGSEPQGRRRVRHDLEIADGAG</sequence>
<gene>
    <name evidence="2" type="ORF">PYCCODRAFT_451458</name>
</gene>
<dbReference type="EMBL" id="KZ084108">
    <property type="protein sequence ID" value="OSD01854.1"/>
    <property type="molecule type" value="Genomic_DNA"/>
</dbReference>
<feature type="region of interest" description="Disordered" evidence="1">
    <location>
        <begin position="137"/>
        <end position="258"/>
    </location>
</feature>